<sequence length="100" mass="11329">MCTGGQLAAGKAQPSESVMASALLQLVVEDDVHVNFSTSQTRLSCQWDKMESYWQLKQKRLLLKRLKAKYSTPPRPWSRKLTLKNSPRACLWQAGEVQPP</sequence>
<dbReference type="Proteomes" id="UP000001194">
    <property type="component" value="Unassembled WGS sequence"/>
</dbReference>
<dbReference type="AlphaFoldDB" id="B0CTJ3"/>
<evidence type="ECO:0000313" key="1">
    <source>
        <dbReference type="EMBL" id="EDR14499.1"/>
    </source>
</evidence>
<name>B0CTJ3_LACBS</name>
<dbReference type="KEGG" id="lbc:LACBIDRAFT_321613"/>
<dbReference type="InParanoid" id="B0CTJ3"/>
<dbReference type="RefSeq" id="XP_001875058.1">
    <property type="nucleotide sequence ID" value="XM_001875023.1"/>
</dbReference>
<dbReference type="GeneID" id="6070783"/>
<proteinExistence type="predicted"/>
<dbReference type="HOGENOM" id="CLU_2306610_0_0_1"/>
<organism evidence="2">
    <name type="scientific">Laccaria bicolor (strain S238N-H82 / ATCC MYA-4686)</name>
    <name type="common">Bicoloured deceiver</name>
    <name type="synonym">Laccaria laccata var. bicolor</name>
    <dbReference type="NCBI Taxonomy" id="486041"/>
    <lineage>
        <taxon>Eukaryota</taxon>
        <taxon>Fungi</taxon>
        <taxon>Dikarya</taxon>
        <taxon>Basidiomycota</taxon>
        <taxon>Agaricomycotina</taxon>
        <taxon>Agaricomycetes</taxon>
        <taxon>Agaricomycetidae</taxon>
        <taxon>Agaricales</taxon>
        <taxon>Agaricineae</taxon>
        <taxon>Hydnangiaceae</taxon>
        <taxon>Laccaria</taxon>
    </lineage>
</organism>
<evidence type="ECO:0000313" key="2">
    <source>
        <dbReference type="Proteomes" id="UP000001194"/>
    </source>
</evidence>
<protein>
    <submittedName>
        <fullName evidence="1">Predicted protein</fullName>
    </submittedName>
</protein>
<accession>B0CTJ3</accession>
<reference evidence="1 2" key="1">
    <citation type="journal article" date="2008" name="Nature">
        <title>The genome of Laccaria bicolor provides insights into mycorrhizal symbiosis.</title>
        <authorList>
            <person name="Martin F."/>
            <person name="Aerts A."/>
            <person name="Ahren D."/>
            <person name="Brun A."/>
            <person name="Danchin E.G.J."/>
            <person name="Duchaussoy F."/>
            <person name="Gibon J."/>
            <person name="Kohler A."/>
            <person name="Lindquist E."/>
            <person name="Pereda V."/>
            <person name="Salamov A."/>
            <person name="Shapiro H.J."/>
            <person name="Wuyts J."/>
            <person name="Blaudez D."/>
            <person name="Buee M."/>
            <person name="Brokstein P."/>
            <person name="Canbaeck B."/>
            <person name="Cohen D."/>
            <person name="Courty P.E."/>
            <person name="Coutinho P.M."/>
            <person name="Delaruelle C."/>
            <person name="Detter J.C."/>
            <person name="Deveau A."/>
            <person name="DiFazio S."/>
            <person name="Duplessis S."/>
            <person name="Fraissinet-Tachet L."/>
            <person name="Lucic E."/>
            <person name="Frey-Klett P."/>
            <person name="Fourrey C."/>
            <person name="Feussner I."/>
            <person name="Gay G."/>
            <person name="Grimwood J."/>
            <person name="Hoegger P.J."/>
            <person name="Jain P."/>
            <person name="Kilaru S."/>
            <person name="Labbe J."/>
            <person name="Lin Y.C."/>
            <person name="Legue V."/>
            <person name="Le Tacon F."/>
            <person name="Marmeisse R."/>
            <person name="Melayah D."/>
            <person name="Montanini B."/>
            <person name="Muratet M."/>
            <person name="Nehls U."/>
            <person name="Niculita-Hirzel H."/>
            <person name="Oudot-Le Secq M.P."/>
            <person name="Peter M."/>
            <person name="Quesneville H."/>
            <person name="Rajashekar B."/>
            <person name="Reich M."/>
            <person name="Rouhier N."/>
            <person name="Schmutz J."/>
            <person name="Yin T."/>
            <person name="Chalot M."/>
            <person name="Henrissat B."/>
            <person name="Kuees U."/>
            <person name="Lucas S."/>
            <person name="Van de Peer Y."/>
            <person name="Podila G.K."/>
            <person name="Polle A."/>
            <person name="Pukkila P.J."/>
            <person name="Richardson P.M."/>
            <person name="Rouze P."/>
            <person name="Sanders I.R."/>
            <person name="Stajich J.E."/>
            <person name="Tunlid A."/>
            <person name="Tuskan G."/>
            <person name="Grigoriev I.V."/>
        </authorList>
    </citation>
    <scope>NUCLEOTIDE SEQUENCE [LARGE SCALE GENOMIC DNA]</scope>
    <source>
        <strain evidence="2">S238N-H82 / ATCC MYA-4686</strain>
    </source>
</reference>
<keyword evidence="2" id="KW-1185">Reference proteome</keyword>
<dbReference type="EMBL" id="DS547092">
    <property type="protein sequence ID" value="EDR14499.1"/>
    <property type="molecule type" value="Genomic_DNA"/>
</dbReference>
<gene>
    <name evidence="1" type="ORF">LACBIDRAFT_321613</name>
</gene>